<dbReference type="RefSeq" id="WP_284378557.1">
    <property type="nucleotide sequence ID" value="NZ_BSNN01000004.1"/>
</dbReference>
<evidence type="ECO:0000256" key="1">
    <source>
        <dbReference type="SAM" id="Phobius"/>
    </source>
</evidence>
<feature type="domain" description="CBU-0592-like" evidence="2">
    <location>
        <begin position="10"/>
        <end position="85"/>
    </location>
</feature>
<dbReference type="Pfam" id="PF26604">
    <property type="entry name" value="CBU_0592"/>
    <property type="match status" value="1"/>
</dbReference>
<sequence length="88" mass="9597">MDVIADLIWADWVGIAGSIVIASAYFGVSAGRLVGDQPPFQLANLLGAGLILISLYYRPNAGAIVIEVLWVLIAIYSLLRHYRGRRRG</sequence>
<evidence type="ECO:0000259" key="2">
    <source>
        <dbReference type="Pfam" id="PF26604"/>
    </source>
</evidence>
<keyword evidence="1" id="KW-1133">Transmembrane helix</keyword>
<feature type="transmembrane region" description="Helical" evidence="1">
    <location>
        <begin position="63"/>
        <end position="79"/>
    </location>
</feature>
<reference evidence="4" key="1">
    <citation type="journal article" date="2019" name="Int. J. Syst. Evol. Microbiol.">
        <title>The Global Catalogue of Microorganisms (GCM) 10K type strain sequencing project: providing services to taxonomists for standard genome sequencing and annotation.</title>
        <authorList>
            <consortium name="The Broad Institute Genomics Platform"/>
            <consortium name="The Broad Institute Genome Sequencing Center for Infectious Disease"/>
            <person name="Wu L."/>
            <person name="Ma J."/>
        </authorList>
    </citation>
    <scope>NUCLEOTIDE SEQUENCE [LARGE SCALE GENOMIC DNA]</scope>
    <source>
        <strain evidence="4">NBRC 110140</strain>
    </source>
</reference>
<keyword evidence="4" id="KW-1185">Reference proteome</keyword>
<feature type="transmembrane region" description="Helical" evidence="1">
    <location>
        <begin position="12"/>
        <end position="28"/>
    </location>
</feature>
<evidence type="ECO:0000313" key="3">
    <source>
        <dbReference type="EMBL" id="GLQ35735.1"/>
    </source>
</evidence>
<keyword evidence="1" id="KW-0812">Transmembrane</keyword>
<name>A0ABQ5VWE8_9RHOB</name>
<proteinExistence type="predicted"/>
<dbReference type="NCBIfam" id="NF047864">
    <property type="entry name" value="CBU_0592_membra"/>
    <property type="match status" value="1"/>
</dbReference>
<evidence type="ECO:0000313" key="4">
    <source>
        <dbReference type="Proteomes" id="UP001156694"/>
    </source>
</evidence>
<keyword evidence="1" id="KW-0472">Membrane</keyword>
<organism evidence="3 4">
    <name type="scientific">Amylibacter marinus</name>
    <dbReference type="NCBI Taxonomy" id="1475483"/>
    <lineage>
        <taxon>Bacteria</taxon>
        <taxon>Pseudomonadati</taxon>
        <taxon>Pseudomonadota</taxon>
        <taxon>Alphaproteobacteria</taxon>
        <taxon>Rhodobacterales</taxon>
        <taxon>Paracoccaceae</taxon>
        <taxon>Amylibacter</taxon>
    </lineage>
</organism>
<dbReference type="Proteomes" id="UP001156694">
    <property type="component" value="Unassembled WGS sequence"/>
</dbReference>
<protein>
    <recommendedName>
        <fullName evidence="2">CBU-0592-like domain-containing protein</fullName>
    </recommendedName>
</protein>
<comment type="caution">
    <text evidence="3">The sequence shown here is derived from an EMBL/GenBank/DDBJ whole genome shotgun (WGS) entry which is preliminary data.</text>
</comment>
<dbReference type="EMBL" id="BSNN01000004">
    <property type="protein sequence ID" value="GLQ35735.1"/>
    <property type="molecule type" value="Genomic_DNA"/>
</dbReference>
<dbReference type="InterPro" id="IPR058058">
    <property type="entry name" value="CBU_0592-like"/>
</dbReference>
<gene>
    <name evidence="3" type="ORF">GCM10007939_20180</name>
</gene>
<accession>A0ABQ5VWE8</accession>